<accession>A0A0H5QIE7</accession>
<protein>
    <recommendedName>
        <fullName evidence="2">Dymeclin</fullName>
    </recommendedName>
</protein>
<sequence length="670" mass="75110">MRRQSPLLKTLIVDWYENILMSNDDDAPDLNQKKFDVLSLRPDRVRLQELCAHVNTPPQLPWLFRQCLLAVEVPPIHSNDSTRLENALISISCIIFSITRLKPAQFGDDRPVMLIEAIGNSDIFVNTTERHTDLILRLVIACQRLLTKQAKQQYQLSQKSVQNALLILLLLATGSTNLHRNMFMSDYIIGNGVFNSVLRYLQRLHKTQALGQSPSSFSHALLILLLSLHFQRYDTQNVCFDYFSNANPALVCLWEHCVATMFASIEPLCNNTVVVYQSDSSFTATFFELMKDVTSRTKAGNADDSMQQEQLESNYRFSLIAVSVLSLYFMEHLIHLNRVTTASIFRSTSGKVQPQKMPKSFLHFLKICFQLVPCIWSNHILCRLNLLTLQCMVASPTTCLLFFDTSSTHAFEIKSARISPTCPFSIPTVAFLASILSDGLIGLDAIRLSNVLVSIDVVLRLCIFQVQTVSAVFDSCLVDAAEKVANLLGSCVIDKFEPDIASPMMMKVVISAARMLSIIVTHLEILFASHKRENEFLFCLAVHAKLFVQLLDIMKGSEESSADAFRYLMVPVKAVSIYLSKAIMLETGEIVSKLRQASSTKFSSTMEKIRSGINLPKPREALSSAPYVEEAPFFNHIITSVVDSYTTIHADATVLGSISNSNLYHHIGDI</sequence>
<proteinExistence type="predicted"/>
<evidence type="ECO:0000313" key="1">
    <source>
        <dbReference type="EMBL" id="CRZ01407.1"/>
    </source>
</evidence>
<evidence type="ECO:0008006" key="2">
    <source>
        <dbReference type="Google" id="ProtNLM"/>
    </source>
</evidence>
<organism evidence="1">
    <name type="scientific">Spongospora subterranea</name>
    <dbReference type="NCBI Taxonomy" id="70186"/>
    <lineage>
        <taxon>Eukaryota</taxon>
        <taxon>Sar</taxon>
        <taxon>Rhizaria</taxon>
        <taxon>Endomyxa</taxon>
        <taxon>Phytomyxea</taxon>
        <taxon>Plasmodiophorida</taxon>
        <taxon>Plasmodiophoridae</taxon>
        <taxon>Spongospora</taxon>
    </lineage>
</organism>
<name>A0A0H5QIE7_9EUKA</name>
<dbReference type="EMBL" id="HACM01000965">
    <property type="protein sequence ID" value="CRZ01407.1"/>
    <property type="molecule type" value="Transcribed_RNA"/>
</dbReference>
<reference evidence="1" key="1">
    <citation type="submission" date="2015-04" db="EMBL/GenBank/DDBJ databases">
        <title>The genome sequence of the plant pathogenic Rhizarian Plasmodiophora brassicae reveals insights in its biotrophic life cycle and the origin of chitin synthesis.</title>
        <authorList>
            <person name="Schwelm A."/>
            <person name="Fogelqvist J."/>
            <person name="Knaust A."/>
            <person name="Julke S."/>
            <person name="Lilja T."/>
            <person name="Dhandapani V."/>
            <person name="Bonilla-Rosso G."/>
            <person name="Karlsson M."/>
            <person name="Shevchenko A."/>
            <person name="Choi S.R."/>
            <person name="Kim H.G."/>
            <person name="Park J.Y."/>
            <person name="Lim Y.P."/>
            <person name="Ludwig-Muller J."/>
            <person name="Dixelius C."/>
        </authorList>
    </citation>
    <scope>NUCLEOTIDE SEQUENCE</scope>
    <source>
        <tissue evidence="1">Potato root galls</tissue>
    </source>
</reference>
<dbReference type="AlphaFoldDB" id="A0A0H5QIE7"/>